<organism evidence="4 5">
    <name type="scientific">Methylocella tundrae</name>
    <dbReference type="NCBI Taxonomy" id="227605"/>
    <lineage>
        <taxon>Bacteria</taxon>
        <taxon>Pseudomonadati</taxon>
        <taxon>Pseudomonadota</taxon>
        <taxon>Alphaproteobacteria</taxon>
        <taxon>Hyphomicrobiales</taxon>
        <taxon>Beijerinckiaceae</taxon>
        <taxon>Methylocella</taxon>
    </lineage>
</organism>
<keyword evidence="2" id="KW-0229">DNA integration</keyword>
<dbReference type="Gene3D" id="3.30.160.390">
    <property type="entry name" value="Integrase, DNA-binding domain"/>
    <property type="match status" value="1"/>
</dbReference>
<keyword evidence="5" id="KW-1185">Reference proteome</keyword>
<dbReference type="InterPro" id="IPR050808">
    <property type="entry name" value="Phage_Integrase"/>
</dbReference>
<sequence>MPLTDIEIRKAKPSERFVKLSDGGGLQLWIMPDGAKRWRLAYRFGGGQKTLAIGVYPATGFREARDAREEAKRLLAAGTDPVVRETGRKGHEGHRIRQYIRCHSCRASGEEKARVEG</sequence>
<dbReference type="AlphaFoldDB" id="A0A8B6MD04"/>
<accession>A0A8B6MD04</accession>
<protein>
    <recommendedName>
        <fullName evidence="3">Integrase DNA-binding domain-containing protein</fullName>
    </recommendedName>
</protein>
<feature type="domain" description="Integrase DNA-binding" evidence="3">
    <location>
        <begin position="3"/>
        <end position="83"/>
    </location>
</feature>
<dbReference type="EMBL" id="CABFMQ020000131">
    <property type="protein sequence ID" value="VTZ52198.1"/>
    <property type="molecule type" value="Genomic_DNA"/>
</dbReference>
<evidence type="ECO:0000313" key="5">
    <source>
        <dbReference type="Proteomes" id="UP000485880"/>
    </source>
</evidence>
<comment type="caution">
    <text evidence="4">The sequence shown here is derived from an EMBL/GenBank/DDBJ whole genome shotgun (WGS) entry which is preliminary data.</text>
</comment>
<proteinExistence type="inferred from homology"/>
<dbReference type="InterPro" id="IPR025166">
    <property type="entry name" value="Integrase_DNA_bind_dom"/>
</dbReference>
<comment type="similarity">
    <text evidence="1">Belongs to the 'phage' integrase family.</text>
</comment>
<evidence type="ECO:0000256" key="2">
    <source>
        <dbReference type="ARBA" id="ARBA00022908"/>
    </source>
</evidence>
<gene>
    <name evidence="4" type="ORF">MPC4_70086</name>
</gene>
<dbReference type="PANTHER" id="PTHR30629">
    <property type="entry name" value="PROPHAGE INTEGRASE"/>
    <property type="match status" value="1"/>
</dbReference>
<dbReference type="Pfam" id="PF13356">
    <property type="entry name" value="Arm-DNA-bind_3"/>
    <property type="match status" value="1"/>
</dbReference>
<dbReference type="PANTHER" id="PTHR30629:SF2">
    <property type="entry name" value="PROPHAGE INTEGRASE INTS-RELATED"/>
    <property type="match status" value="1"/>
</dbReference>
<evidence type="ECO:0000259" key="3">
    <source>
        <dbReference type="Pfam" id="PF13356"/>
    </source>
</evidence>
<name>A0A8B6MD04_METTU</name>
<dbReference type="GO" id="GO:0015074">
    <property type="term" value="P:DNA integration"/>
    <property type="evidence" value="ECO:0007669"/>
    <property type="project" value="UniProtKB-KW"/>
</dbReference>
<dbReference type="InterPro" id="IPR038488">
    <property type="entry name" value="Integrase_DNA-bd_sf"/>
</dbReference>
<evidence type="ECO:0000256" key="1">
    <source>
        <dbReference type="ARBA" id="ARBA00008857"/>
    </source>
</evidence>
<reference evidence="4 5" key="1">
    <citation type="submission" date="2019-05" db="EMBL/GenBank/DDBJ databases">
        <authorList>
            <person name="Farhan Ul Haque M."/>
        </authorList>
    </citation>
    <scope>NUCLEOTIDE SEQUENCE [LARGE SCALE GENOMIC DNA]</scope>
    <source>
        <strain evidence="4">2</strain>
    </source>
</reference>
<evidence type="ECO:0000313" key="4">
    <source>
        <dbReference type="EMBL" id="VTZ52198.1"/>
    </source>
</evidence>
<dbReference type="Proteomes" id="UP000485880">
    <property type="component" value="Unassembled WGS sequence"/>
</dbReference>